<sequence>MVVQEKSEAILMLCNFVEQNVSKCAEYFPTSAGSNLYFDGVRVVCKKQDYFDFPIDTKVQIMEKYTKGGPIIVHCSAGIGRTGSIVLLQHAMELIHRPAPILEMRGYLLDLRKERNNSVQTEHQYLYVHQVLLQYFKRAKYLDESTYPYLEDFTKEYRNATRGF</sequence>
<evidence type="ECO:0000259" key="2">
    <source>
        <dbReference type="PROSITE" id="PS50056"/>
    </source>
</evidence>
<dbReference type="PANTHER" id="PTHR46163">
    <property type="entry name" value="TYROSINE-PROTEIN PHOSPHATASE-RELATED"/>
    <property type="match status" value="1"/>
</dbReference>
<dbReference type="CDD" id="cd00047">
    <property type="entry name" value="PTPc"/>
    <property type="match status" value="1"/>
</dbReference>
<dbReference type="SMART" id="SM00194">
    <property type="entry name" value="PTPc"/>
    <property type="match status" value="1"/>
</dbReference>
<dbReference type="SMART" id="SM00404">
    <property type="entry name" value="PTPc_motif"/>
    <property type="match status" value="1"/>
</dbReference>
<dbReference type="PANTHER" id="PTHR46163:SF19">
    <property type="entry name" value="PROTEIN-TYROSINE PHOSPHATASE"/>
    <property type="match status" value="1"/>
</dbReference>
<dbReference type="EMBL" id="KE124888">
    <property type="protein sequence ID" value="EPB75760.1"/>
    <property type="molecule type" value="Genomic_DNA"/>
</dbReference>
<dbReference type="Pfam" id="PF00102">
    <property type="entry name" value="Y_phosphatase"/>
    <property type="match status" value="2"/>
</dbReference>
<dbReference type="InterPro" id="IPR016130">
    <property type="entry name" value="Tyr_Pase_AS"/>
</dbReference>
<keyword evidence="4" id="KW-1185">Reference proteome</keyword>
<dbReference type="InterPro" id="IPR029021">
    <property type="entry name" value="Prot-tyrosine_phosphatase-like"/>
</dbReference>
<evidence type="ECO:0000259" key="1">
    <source>
        <dbReference type="PROSITE" id="PS50055"/>
    </source>
</evidence>
<dbReference type="PROSITE" id="PS00383">
    <property type="entry name" value="TYR_PHOSPHATASE_1"/>
    <property type="match status" value="1"/>
</dbReference>
<dbReference type="PRINTS" id="PR00700">
    <property type="entry name" value="PRTYPHPHTASE"/>
</dbReference>
<dbReference type="InterPro" id="IPR052782">
    <property type="entry name" value="Oocyte-zygote_transition_reg"/>
</dbReference>
<dbReference type="PROSITE" id="PS50055">
    <property type="entry name" value="TYR_PHOSPHATASE_PTP"/>
    <property type="match status" value="1"/>
</dbReference>
<dbReference type="Proteomes" id="UP000054495">
    <property type="component" value="Unassembled WGS sequence"/>
</dbReference>
<accession>A0A0D6LUN0</accession>
<evidence type="ECO:0000313" key="3">
    <source>
        <dbReference type="EMBL" id="EPB75760.1"/>
    </source>
</evidence>
<dbReference type="SUPFAM" id="SSF52799">
    <property type="entry name" value="(Phosphotyrosine protein) phosphatases II"/>
    <property type="match status" value="1"/>
</dbReference>
<evidence type="ECO:0000313" key="4">
    <source>
        <dbReference type="Proteomes" id="UP000054495"/>
    </source>
</evidence>
<organism evidence="3 4">
    <name type="scientific">Ancylostoma ceylanicum</name>
    <dbReference type="NCBI Taxonomy" id="53326"/>
    <lineage>
        <taxon>Eukaryota</taxon>
        <taxon>Metazoa</taxon>
        <taxon>Ecdysozoa</taxon>
        <taxon>Nematoda</taxon>
        <taxon>Chromadorea</taxon>
        <taxon>Rhabditida</taxon>
        <taxon>Rhabditina</taxon>
        <taxon>Rhabditomorpha</taxon>
        <taxon>Strongyloidea</taxon>
        <taxon>Ancylostomatidae</taxon>
        <taxon>Ancylostomatinae</taxon>
        <taxon>Ancylostoma</taxon>
    </lineage>
</organism>
<gene>
    <name evidence="3" type="ORF">ANCCEY_05118</name>
</gene>
<reference evidence="3 4" key="1">
    <citation type="submission" date="2013-05" db="EMBL/GenBank/DDBJ databases">
        <title>Draft genome of the parasitic nematode Anyclostoma ceylanicum.</title>
        <authorList>
            <person name="Mitreva M."/>
        </authorList>
    </citation>
    <scope>NUCLEOTIDE SEQUENCE [LARGE SCALE GENOMIC DNA]</scope>
</reference>
<dbReference type="GO" id="GO:0004725">
    <property type="term" value="F:protein tyrosine phosphatase activity"/>
    <property type="evidence" value="ECO:0007669"/>
    <property type="project" value="InterPro"/>
</dbReference>
<name>A0A0D6LUN0_9BILA</name>
<dbReference type="InterPro" id="IPR003595">
    <property type="entry name" value="Tyr_Pase_cat"/>
</dbReference>
<dbReference type="AlphaFoldDB" id="A0A0D6LUN0"/>
<proteinExistence type="predicted"/>
<feature type="domain" description="Tyrosine-protein phosphatase" evidence="1">
    <location>
        <begin position="49"/>
        <end position="135"/>
    </location>
</feature>
<feature type="domain" description="Tyrosine specific protein phosphatases" evidence="2">
    <location>
        <begin position="56"/>
        <end position="126"/>
    </location>
</feature>
<dbReference type="PROSITE" id="PS50056">
    <property type="entry name" value="TYR_PHOSPHATASE_2"/>
    <property type="match status" value="1"/>
</dbReference>
<dbReference type="InterPro" id="IPR000242">
    <property type="entry name" value="PTP_cat"/>
</dbReference>
<protein>
    <submittedName>
        <fullName evidence="3">Protein-tyrosine phosphatase</fullName>
    </submittedName>
</protein>
<dbReference type="Gene3D" id="3.90.190.10">
    <property type="entry name" value="Protein tyrosine phosphatase superfamily"/>
    <property type="match status" value="2"/>
</dbReference>
<dbReference type="InterPro" id="IPR000387">
    <property type="entry name" value="Tyr_Pase_dom"/>
</dbReference>